<keyword evidence="5" id="KW-1185">Reference proteome</keyword>
<organism evidence="5 6">
    <name type="scientific">Crassostrea virginica</name>
    <name type="common">Eastern oyster</name>
    <dbReference type="NCBI Taxonomy" id="6565"/>
    <lineage>
        <taxon>Eukaryota</taxon>
        <taxon>Metazoa</taxon>
        <taxon>Spiralia</taxon>
        <taxon>Lophotrochozoa</taxon>
        <taxon>Mollusca</taxon>
        <taxon>Bivalvia</taxon>
        <taxon>Autobranchia</taxon>
        <taxon>Pteriomorphia</taxon>
        <taxon>Ostreida</taxon>
        <taxon>Ostreoidea</taxon>
        <taxon>Ostreidae</taxon>
        <taxon>Crassostrea</taxon>
    </lineage>
</organism>
<protein>
    <submittedName>
        <fullName evidence="6">Uncharacterized protein LOC111123734 isoform X1</fullName>
    </submittedName>
</protein>
<name>A0A8B8D384_CRAVI</name>
<dbReference type="KEGG" id="cvn:111123734"/>
<accession>A0A8B8D384</accession>
<dbReference type="OrthoDB" id="6144164at2759"/>
<evidence type="ECO:0000256" key="2">
    <source>
        <dbReference type="ARBA" id="ARBA00023180"/>
    </source>
</evidence>
<dbReference type="InterPro" id="IPR026664">
    <property type="entry name" value="Stereocilin-rel"/>
</dbReference>
<feature type="region of interest" description="Disordered" evidence="3">
    <location>
        <begin position="998"/>
        <end position="1022"/>
    </location>
</feature>
<evidence type="ECO:0000313" key="6">
    <source>
        <dbReference type="RefSeq" id="XP_022321979.1"/>
    </source>
</evidence>
<evidence type="ECO:0000256" key="4">
    <source>
        <dbReference type="SAM" id="SignalP"/>
    </source>
</evidence>
<dbReference type="GO" id="GO:0007160">
    <property type="term" value="P:cell-matrix adhesion"/>
    <property type="evidence" value="ECO:0007669"/>
    <property type="project" value="TreeGrafter"/>
</dbReference>
<sequence length="2295" mass="252331">MNARMMKAALAALTLFAVFNLLHAQSPPCDYSMFPGANTSLPCPLECPCYKNKAPDDCYSYTELGYQLPCSRIDSNTTLKRSQNETSAAGVFEASSVIGTCNRLAKYLDTWARQSDAMKQKIISFLSNPLDPSITYQDIDQMPLAAFAVANKSLWRDVLKLATDRQKLSIQMKIMMSNDCEVQSMLKGLNFTDLYLKSQSKGEVDSAIFQADFCKALLRNCSSLSPQMWMFMNSTASACLSYVTLDCFINQSSFGSLGNSSGLPCPRECPCYKDLAFGDTMSFDSLGNSLPCPKIDMNLTLSTARNETSTAQVFEASSVIGTCNRFAKYLDTWARQSDAMKQKIIAFLSNPLDPSITYQDIDQMPLAAFAVANKSLWRDVLMFATDRQKLSIQMKIMMSNDCEVQSMLKGLNFTDLYLKSQSKGEVDSTIFQADFCKALLRNCSSLSPQMWMFMNSTASACLSYVTLDCFKNQSSFGSLGNSSGLPCPRECPCYKDLAFGDTMSFDSLGNSLPCPKIDMNLTLSTARNETSTAQVFEASSVIGTCNRFAKYLDTWARQSDAMKQKIIAFLSNPLDPSITYQDIDQMPLAAFAVANKSLWRDVQMLATDRQKLSIQMKIMMSNDCEVQSMLKGLNFTDLYLKSQSKGEVDSTIFQADFCKALLRNCSSLSPQMWMFMNSTASACLSYVTLDCFKNQSSFGSLGNSSGLPCPRECPCYKDLAFGDTMSFDSLGNSLPCPKIDMNLTLSTARNETSSAQVFEASSVIGTCNRFAKYLDTWARQSDAMKQKIIAFLSNPLDPSITYQDIDQMPLAAFAVANKSLWRDVLMLATDRQKLSIQMKIMMSNDCEVQSMLKGLNFTELYLSSESKGEVDSTIFQADLCKAFLRNCSNLPTEMWKFLNNTASVCLSYVSPNCTKSLDISKNMSEFSRLFMSTTSMPPFRNSSDLSRLFMSTTSMPPFRNSSDLSRLFMSTTSMPPFRNSSDLSRLFMSTTSMPPFRNSSDLSRPFMSTTSMPPFRNSSDLSRPFMSTTSMPPFRNSSDLSRLFMSTTSMPPFRNSSDLSRLFMSTTSMPPFRNSSDLSRLFMSTTSMPPFRNSSNPSLPGTSPQAPLLTSATPLVNTGIQTITGEIPPPGYSPVLFSGCDASVEGLRCPGSCPNCYNDKLANDCYSYDKYGYFLGCRSFASNVTMMSALNETTIAKVFNATAEIGTCSRLAKYLRKWINTDSTTKAKSIQFLKNPQSVSDNDVQRIPIEVFAVANKTLLDNVTQMASSLQKLYLATAASLSRSCRIQDHLKSFDLEQSYKDAFQAGSVSSTHFNSSLCKAYMAGQCNISMSKWQFAVDNAQECIIDKAVCLQDVKDSTLDSLLSVSSIRQLCNRTDIDETSQDLFRNRLNAYLGNKTTFTCDQDFLTVISECELDPEFVIKFCNRTKITLFTPTEDQADEWNVVKADALSDAHIDFSTLDKATIVSYLPIPKSMMKSFDLSTFMKVKDAVCSDNILRNDVFSDEDIRDVMDVLLNKGVLNRTSDKDCLAEYAPSEVADSMTASELNQKFEQGTLQISQLTPTQSKKIMDEVKSQIGTSEANLKKYADVIVRHDSETLKSFKGTLSEDTKKTVLEKVKKLAEDANPSILSAAVEACFDDSQPEQSLKTIMSESSEDMMSFLPVKKIDSIPTSAFSSFCGSEKLTDVPQKLGKVFMDKCQDLGTQLDPTIVSNIQSIIGSAPKKVFDSVDTNNADCATIFSLIAESKTVTSEKYEYVCQKLHTCLASSNVDLPDASTLSGNALACFNKTMLKSLQGSCADITTKICSADFSLLDGKSRKTDIKEYVTECLTVPSTITEAHVNAIGNCVELFGSTEIAKMDKSATEKAISALSGGDGRIMCWTKIEKYIERYSAVKGSSILKSKDIISKFNDWTIGLATSDLSSISGLCDTLSTIGKSLKKRGTIKKALQKAGLFTECQEDIKAIKTEIKKYITTTLASCSASRRRKRNTASITCAQITNMGASVLSSLSTSQLSGIQDADFTQCVNLLGSPTDYSTEQKEALVQVAKRPTVYGDPSTWSSSTIQSLGSINQGLTDSELNTMTFSFDDIARLGAFSGWGDSQKTTIFSKWSKSSTISSITSSELRSLGHMTCAMTTSQIQQITTSVYGDSADKIGEVTSCSDTQMVEFANHAKTVFGSNVYNWTTVQITSVGVHIGGLSKTEIATLSDTQIDEVLASHITLIPDSVFSGFTSTQLRNFSPAQAQASTSTQRSTLDSSQLSALESAAGVSFSSSSGVDRIAQVSWLVLLWSSLLVLVL</sequence>
<proteinExistence type="predicted"/>
<keyword evidence="2" id="KW-0325">Glycoprotein</keyword>
<evidence type="ECO:0000256" key="1">
    <source>
        <dbReference type="ARBA" id="ARBA00022729"/>
    </source>
</evidence>
<dbReference type="RefSeq" id="XP_022321979.1">
    <property type="nucleotide sequence ID" value="XM_022466271.1"/>
</dbReference>
<feature type="chain" id="PRO_5034340437" evidence="4">
    <location>
        <begin position="25"/>
        <end position="2295"/>
    </location>
</feature>
<dbReference type="Proteomes" id="UP000694844">
    <property type="component" value="Chromosome 3"/>
</dbReference>
<evidence type="ECO:0000313" key="5">
    <source>
        <dbReference type="Proteomes" id="UP000694844"/>
    </source>
</evidence>
<reference evidence="6" key="1">
    <citation type="submission" date="2025-08" db="UniProtKB">
        <authorList>
            <consortium name="RefSeq"/>
        </authorList>
    </citation>
    <scope>IDENTIFICATION</scope>
    <source>
        <tissue evidence="6">Whole sample</tissue>
    </source>
</reference>
<feature type="signal peptide" evidence="4">
    <location>
        <begin position="1"/>
        <end position="24"/>
    </location>
</feature>
<evidence type="ECO:0000256" key="3">
    <source>
        <dbReference type="SAM" id="MobiDB-lite"/>
    </source>
</evidence>
<keyword evidence="1 4" id="KW-0732">Signal</keyword>
<dbReference type="GeneID" id="111123734"/>
<dbReference type="PANTHER" id="PTHR23412:SF17">
    <property type="entry name" value="OTOANCORIN"/>
    <property type="match status" value="1"/>
</dbReference>
<dbReference type="GO" id="GO:0009986">
    <property type="term" value="C:cell surface"/>
    <property type="evidence" value="ECO:0007669"/>
    <property type="project" value="TreeGrafter"/>
</dbReference>
<dbReference type="PANTHER" id="PTHR23412">
    <property type="entry name" value="STEREOCILIN RELATED"/>
    <property type="match status" value="1"/>
</dbReference>
<gene>
    <name evidence="6" type="primary">LOC111123734</name>
</gene>